<feature type="binding site" evidence="12">
    <location>
        <begin position="22"/>
        <end position="29"/>
    </location>
    <ligand>
        <name>ATP</name>
        <dbReference type="ChEBI" id="CHEBI:30616"/>
    </ligand>
</feature>
<evidence type="ECO:0000256" key="1">
    <source>
        <dbReference type="ARBA" id="ARBA00009922"/>
    </source>
</evidence>
<dbReference type="PROSITE" id="PS51198">
    <property type="entry name" value="UVRD_HELICASE_ATP_BIND"/>
    <property type="match status" value="1"/>
</dbReference>
<keyword evidence="7" id="KW-0413">Isomerase</keyword>
<dbReference type="PANTHER" id="PTHR11070">
    <property type="entry name" value="UVRD / RECB / PCRA DNA HELICASE FAMILY MEMBER"/>
    <property type="match status" value="1"/>
</dbReference>
<dbReference type="InterPro" id="IPR027417">
    <property type="entry name" value="P-loop_NTPase"/>
</dbReference>
<dbReference type="GO" id="GO:0004386">
    <property type="term" value="F:helicase activity"/>
    <property type="evidence" value="ECO:0007669"/>
    <property type="project" value="UniProtKB-KW"/>
</dbReference>
<evidence type="ECO:0000313" key="16">
    <source>
        <dbReference type="Proteomes" id="UP001589607"/>
    </source>
</evidence>
<dbReference type="PANTHER" id="PTHR11070:SF2">
    <property type="entry name" value="ATP-DEPENDENT DNA HELICASE SRS2"/>
    <property type="match status" value="1"/>
</dbReference>
<comment type="catalytic activity">
    <reaction evidence="8">
        <text>Couples ATP hydrolysis with the unwinding of duplex DNA by translocating in the 3'-5' direction.</text>
        <dbReference type="EC" id="5.6.2.4"/>
    </reaction>
</comment>
<dbReference type="Proteomes" id="UP001589607">
    <property type="component" value="Unassembled WGS sequence"/>
</dbReference>
<dbReference type="EMBL" id="JBHMEY010000071">
    <property type="protein sequence ID" value="MFB9098242.1"/>
    <property type="molecule type" value="Genomic_DNA"/>
</dbReference>
<dbReference type="InterPro" id="IPR000212">
    <property type="entry name" value="DNA_helicase_UvrD/REP"/>
</dbReference>
<dbReference type="CDD" id="cd17932">
    <property type="entry name" value="DEXQc_UvrD"/>
    <property type="match status" value="1"/>
</dbReference>
<dbReference type="Gene3D" id="3.40.50.300">
    <property type="entry name" value="P-loop containing nucleotide triphosphate hydrolases"/>
    <property type="match status" value="2"/>
</dbReference>
<comment type="catalytic activity">
    <reaction evidence="11">
        <text>ATP + H2O = ADP + phosphate + H(+)</text>
        <dbReference type="Rhea" id="RHEA:13065"/>
        <dbReference type="ChEBI" id="CHEBI:15377"/>
        <dbReference type="ChEBI" id="CHEBI:15378"/>
        <dbReference type="ChEBI" id="CHEBI:30616"/>
        <dbReference type="ChEBI" id="CHEBI:43474"/>
        <dbReference type="ChEBI" id="CHEBI:456216"/>
        <dbReference type="EC" id="5.6.2.4"/>
    </reaction>
</comment>
<dbReference type="Gene3D" id="1.10.486.10">
    <property type="entry name" value="PCRA, domain 4"/>
    <property type="match status" value="1"/>
</dbReference>
<feature type="domain" description="UvrD-like helicase C-terminal" evidence="14">
    <location>
        <begin position="270"/>
        <end position="552"/>
    </location>
</feature>
<dbReference type="Pfam" id="PF00580">
    <property type="entry name" value="UvrD-helicase"/>
    <property type="match status" value="1"/>
</dbReference>
<proteinExistence type="inferred from homology"/>
<evidence type="ECO:0000259" key="14">
    <source>
        <dbReference type="PROSITE" id="PS51217"/>
    </source>
</evidence>
<dbReference type="PROSITE" id="PS51217">
    <property type="entry name" value="UVRD_HELICASE_CTER"/>
    <property type="match status" value="1"/>
</dbReference>
<evidence type="ECO:0000313" key="15">
    <source>
        <dbReference type="EMBL" id="MFB9098242.1"/>
    </source>
</evidence>
<evidence type="ECO:0000256" key="2">
    <source>
        <dbReference type="ARBA" id="ARBA00022741"/>
    </source>
</evidence>
<evidence type="ECO:0000256" key="8">
    <source>
        <dbReference type="ARBA" id="ARBA00034617"/>
    </source>
</evidence>
<evidence type="ECO:0000256" key="11">
    <source>
        <dbReference type="ARBA" id="ARBA00048988"/>
    </source>
</evidence>
<dbReference type="Pfam" id="PF13361">
    <property type="entry name" value="UvrD_C"/>
    <property type="match status" value="1"/>
</dbReference>
<feature type="domain" description="UvrD-like helicase ATP-binding" evidence="13">
    <location>
        <begin position="1"/>
        <end position="281"/>
    </location>
</feature>
<evidence type="ECO:0000256" key="9">
    <source>
        <dbReference type="ARBA" id="ARBA00034808"/>
    </source>
</evidence>
<evidence type="ECO:0000256" key="5">
    <source>
        <dbReference type="ARBA" id="ARBA00022840"/>
    </source>
</evidence>
<evidence type="ECO:0000256" key="6">
    <source>
        <dbReference type="ARBA" id="ARBA00023125"/>
    </source>
</evidence>
<evidence type="ECO:0000259" key="13">
    <source>
        <dbReference type="PROSITE" id="PS51198"/>
    </source>
</evidence>
<dbReference type="RefSeq" id="WP_319800368.1">
    <property type="nucleotide sequence ID" value="NZ_CBCSGE010000019.1"/>
</dbReference>
<keyword evidence="16" id="KW-1185">Reference proteome</keyword>
<comment type="similarity">
    <text evidence="1">Belongs to the helicase family. UvrD subfamily.</text>
</comment>
<keyword evidence="4 12" id="KW-0347">Helicase</keyword>
<keyword evidence="2 12" id="KW-0547">Nucleotide-binding</keyword>
<evidence type="ECO:0000256" key="3">
    <source>
        <dbReference type="ARBA" id="ARBA00022801"/>
    </source>
</evidence>
<keyword evidence="5 12" id="KW-0067">ATP-binding</keyword>
<dbReference type="InterPro" id="IPR014016">
    <property type="entry name" value="UvrD-like_ATP-bd"/>
</dbReference>
<dbReference type="InterPro" id="IPR014017">
    <property type="entry name" value="DNA_helicase_UvrD-like_C"/>
</dbReference>
<dbReference type="GO" id="GO:0016787">
    <property type="term" value="F:hydrolase activity"/>
    <property type="evidence" value="ECO:0007669"/>
    <property type="project" value="UniProtKB-KW"/>
</dbReference>
<dbReference type="InterPro" id="IPR013986">
    <property type="entry name" value="DExx_box_DNA_helicase_dom_sf"/>
</dbReference>
<organism evidence="15 16">
    <name type="scientific">Flavobacterium jumunjinense</name>
    <dbReference type="NCBI Taxonomy" id="998845"/>
    <lineage>
        <taxon>Bacteria</taxon>
        <taxon>Pseudomonadati</taxon>
        <taxon>Bacteroidota</taxon>
        <taxon>Flavobacteriia</taxon>
        <taxon>Flavobacteriales</taxon>
        <taxon>Flavobacteriaceae</taxon>
        <taxon>Flavobacterium</taxon>
    </lineage>
</organism>
<dbReference type="SUPFAM" id="SSF52540">
    <property type="entry name" value="P-loop containing nucleoside triphosphate hydrolases"/>
    <property type="match status" value="1"/>
</dbReference>
<evidence type="ECO:0000256" key="12">
    <source>
        <dbReference type="PROSITE-ProRule" id="PRU00560"/>
    </source>
</evidence>
<dbReference type="Gene3D" id="1.10.10.160">
    <property type="match status" value="1"/>
</dbReference>
<evidence type="ECO:0000256" key="10">
    <source>
        <dbReference type="ARBA" id="ARBA00034923"/>
    </source>
</evidence>
<comment type="caution">
    <text evidence="15">The sequence shown here is derived from an EMBL/GenBank/DDBJ whole genome shotgun (WGS) entry which is preliminary data.</text>
</comment>
<accession>A0ABV5GS89</accession>
<reference evidence="15 16" key="1">
    <citation type="submission" date="2024-09" db="EMBL/GenBank/DDBJ databases">
        <authorList>
            <person name="Sun Q."/>
            <person name="Mori K."/>
        </authorList>
    </citation>
    <scope>NUCLEOTIDE SEQUENCE [LARGE SCALE GENOMIC DNA]</scope>
    <source>
        <strain evidence="15 16">CECT 7955</strain>
    </source>
</reference>
<keyword evidence="3 12" id="KW-0378">Hydrolase</keyword>
<name>A0ABV5GS89_9FLAO</name>
<protein>
    <recommendedName>
        <fullName evidence="9">DNA 3'-5' helicase</fullName>
        <ecNumber evidence="9">5.6.2.4</ecNumber>
    </recommendedName>
    <alternativeName>
        <fullName evidence="10">DNA 3'-5' helicase II</fullName>
    </alternativeName>
</protein>
<gene>
    <name evidence="15" type="ORF">ACFFVF_17165</name>
</gene>
<evidence type="ECO:0000256" key="7">
    <source>
        <dbReference type="ARBA" id="ARBA00023235"/>
    </source>
</evidence>
<sequence>MILSEIQEKITLHKDNALLVLAGAGSGKTRVLTERIKNLLAEGNYHVLALTFTNKAAEEMRLRLEDVEDIHDRAFIGTIHSFCLEIISKQGYSVGIDEMPHFFDKEEDRKTLLIQVFENNPELKDYYLKLENKEKGSFVYKVLEYISNQKKKLIDPIENSNDAFEYIYWNYNELLKQQNAIDFDDVIFLAYKIFAKRPSIAKIYRRLYKYISIDEAQDLNFAQYEFIKLMCNGEHKNVLMVGDVNQSLFHFNGSDIKYMSSLFKIDFDAEEIKLTTNYRSSKAVLKIANKIKANSSSIDSKAPKGLFQINSFHDDKEEAKWIIDEIEKLVEQKKHDDIEGNITLDKIAILARNKFLFQSVEQELKERNINGKKLNYFYKRGSDVTDFGSELIILFDLGLSILSNNQDQLHYSKIQTILGLKNIELLSKMNSIENLKKIQSKITDQDSKENYQILIESWELVDNGINNFSITLNNLEEKIKLKYENLENDINELEKIIFDIQSFKHLWKNYSKETRNEMKNLQHFKTQIALGITNVGNNQNGITLGTVHSVKGLEYPIVFVIGLTEGAFPDFRAVQKKGNEFESEKNAFYVAVTRAERFLFLTYPNNRMTQYGNRAQKKSSFISLIE</sequence>
<dbReference type="EC" id="5.6.2.4" evidence="9"/>
<evidence type="ECO:0000256" key="4">
    <source>
        <dbReference type="ARBA" id="ARBA00022806"/>
    </source>
</evidence>
<keyword evidence="6" id="KW-0238">DNA-binding</keyword>